<evidence type="ECO:0000313" key="2">
    <source>
        <dbReference type="Proteomes" id="UP000319353"/>
    </source>
</evidence>
<organism evidence="1 2">
    <name type="scientific">Candidatus Segetimicrobium genomatis</name>
    <dbReference type="NCBI Taxonomy" id="2569760"/>
    <lineage>
        <taxon>Bacteria</taxon>
        <taxon>Bacillati</taxon>
        <taxon>Candidatus Sysuimicrobiota</taxon>
        <taxon>Candidatus Sysuimicrobiia</taxon>
        <taxon>Candidatus Sysuimicrobiales</taxon>
        <taxon>Candidatus Segetimicrobiaceae</taxon>
        <taxon>Candidatus Segetimicrobium</taxon>
    </lineage>
</organism>
<proteinExistence type="predicted"/>
<dbReference type="InterPro" id="IPR029052">
    <property type="entry name" value="Metallo-depent_PP-like"/>
</dbReference>
<evidence type="ECO:0000313" key="1">
    <source>
        <dbReference type="EMBL" id="TMI94718.1"/>
    </source>
</evidence>
<feature type="non-terminal residue" evidence="1">
    <location>
        <position position="58"/>
    </location>
</feature>
<sequence>MRLPIISDIHVSVDAPETGLAISALGPPSTSCLGDLVGYRTFPCATLAVLRDDKTWHT</sequence>
<name>A0A537KG05_9BACT</name>
<dbReference type="SUPFAM" id="SSF56300">
    <property type="entry name" value="Metallo-dependent phosphatases"/>
    <property type="match status" value="1"/>
</dbReference>
<dbReference type="Gene3D" id="3.60.21.10">
    <property type="match status" value="1"/>
</dbReference>
<comment type="caution">
    <text evidence="1">The sequence shown here is derived from an EMBL/GenBank/DDBJ whole genome shotgun (WGS) entry which is preliminary data.</text>
</comment>
<protein>
    <submittedName>
        <fullName evidence="1">YfcE family phosphodiesterase</fullName>
    </submittedName>
</protein>
<accession>A0A537KG05</accession>
<dbReference type="EMBL" id="VBAL01000318">
    <property type="protein sequence ID" value="TMI94718.1"/>
    <property type="molecule type" value="Genomic_DNA"/>
</dbReference>
<dbReference type="Proteomes" id="UP000319353">
    <property type="component" value="Unassembled WGS sequence"/>
</dbReference>
<reference evidence="1 2" key="1">
    <citation type="journal article" date="2019" name="Nat. Microbiol.">
        <title>Mediterranean grassland soil C-N compound turnover is dependent on rainfall and depth, and is mediated by genomically divergent microorganisms.</title>
        <authorList>
            <person name="Diamond S."/>
            <person name="Andeer P.F."/>
            <person name="Li Z."/>
            <person name="Crits-Christoph A."/>
            <person name="Burstein D."/>
            <person name="Anantharaman K."/>
            <person name="Lane K.R."/>
            <person name="Thomas B.C."/>
            <person name="Pan C."/>
            <person name="Northen T.R."/>
            <person name="Banfield J.F."/>
        </authorList>
    </citation>
    <scope>NUCLEOTIDE SEQUENCE [LARGE SCALE GENOMIC DNA]</scope>
    <source>
        <strain evidence="1">NP_4</strain>
    </source>
</reference>
<dbReference type="AlphaFoldDB" id="A0A537KG05"/>
<gene>
    <name evidence="1" type="ORF">E6H01_14795</name>
</gene>